<comment type="caution">
    <text evidence="3">The sequence shown here is derived from an EMBL/GenBank/DDBJ whole genome shotgun (WGS) entry which is preliminary data.</text>
</comment>
<dbReference type="Pfam" id="PF20084">
    <property type="entry name" value="TrbK"/>
    <property type="match status" value="1"/>
</dbReference>
<evidence type="ECO:0000256" key="1">
    <source>
        <dbReference type="SAM" id="MobiDB-lite"/>
    </source>
</evidence>
<organism evidence="3 4">
    <name type="scientific">Sphingobium cyanobacteriorum</name>
    <dbReference type="NCBI Taxonomy" id="3063954"/>
    <lineage>
        <taxon>Bacteria</taxon>
        <taxon>Pseudomonadati</taxon>
        <taxon>Pseudomonadota</taxon>
        <taxon>Alphaproteobacteria</taxon>
        <taxon>Sphingomonadales</taxon>
        <taxon>Sphingomonadaceae</taxon>
        <taxon>Sphingobium</taxon>
    </lineage>
</organism>
<dbReference type="RefSeq" id="WP_304537530.1">
    <property type="nucleotide sequence ID" value="NZ_JAUQOM010000018.1"/>
</dbReference>
<dbReference type="NCBIfam" id="TIGR04360">
    <property type="entry name" value="other_trbK"/>
    <property type="match status" value="1"/>
</dbReference>
<reference evidence="3" key="1">
    <citation type="submission" date="2023-07" db="EMBL/GenBank/DDBJ databases">
        <title>Bacterial whole genome sequence for Sphingobium sp. HBC34.</title>
        <authorList>
            <person name="Le V."/>
            <person name="Ko S.-R."/>
            <person name="Ahn C.-Y."/>
            <person name="Oh H.-M."/>
        </authorList>
    </citation>
    <scope>NUCLEOTIDE SEQUENCE</scope>
    <source>
        <strain evidence="3">HBC34</strain>
    </source>
</reference>
<evidence type="ECO:0000313" key="4">
    <source>
        <dbReference type="Proteomes" id="UP001176471"/>
    </source>
</evidence>
<evidence type="ECO:0000256" key="2">
    <source>
        <dbReference type="SAM" id="Phobius"/>
    </source>
</evidence>
<accession>A0ABT8ZRS7</accession>
<dbReference type="EMBL" id="JAUQOM010000018">
    <property type="protein sequence ID" value="MDO7837230.1"/>
    <property type="molecule type" value="Genomic_DNA"/>
</dbReference>
<gene>
    <name evidence="3" type="primary">trbK-alt</name>
    <name evidence="3" type="ORF">Q4610_19475</name>
</gene>
<keyword evidence="2" id="KW-1133">Transmembrane helix</keyword>
<sequence length="113" mass="12098">MDTKLFARIGAVAFVAVAITMTALQLREEPVRAVPEVVDVTDPDSDPLADQLRQCNAMGEAAARDPDCHAAWAEKQRRFLGKTRQAEPAPQTSGENSVLPRAAATDAAPQGEQ</sequence>
<feature type="region of interest" description="Disordered" evidence="1">
    <location>
        <begin position="79"/>
        <end position="113"/>
    </location>
</feature>
<feature type="transmembrane region" description="Helical" evidence="2">
    <location>
        <begin position="6"/>
        <end position="24"/>
    </location>
</feature>
<name>A0ABT8ZRS7_9SPHN</name>
<proteinExistence type="predicted"/>
<keyword evidence="2" id="KW-0812">Transmembrane</keyword>
<keyword evidence="4" id="KW-1185">Reference proteome</keyword>
<evidence type="ECO:0000313" key="3">
    <source>
        <dbReference type="EMBL" id="MDO7837230.1"/>
    </source>
</evidence>
<keyword evidence="2" id="KW-0472">Membrane</keyword>
<protein>
    <submittedName>
        <fullName evidence="3">Entry exclusion protein TrbK-alt</fullName>
    </submittedName>
</protein>
<dbReference type="Proteomes" id="UP001176471">
    <property type="component" value="Unassembled WGS sequence"/>
</dbReference>
<dbReference type="InterPro" id="IPR027587">
    <property type="entry name" value="TrbK"/>
</dbReference>